<evidence type="ECO:0000256" key="3">
    <source>
        <dbReference type="ARBA" id="ARBA00023274"/>
    </source>
</evidence>
<evidence type="ECO:0000313" key="8">
    <source>
        <dbReference type="EMBL" id="QII13429.1"/>
    </source>
</evidence>
<evidence type="ECO:0000256" key="4">
    <source>
        <dbReference type="ARBA" id="ARBA00035259"/>
    </source>
</evidence>
<evidence type="ECO:0000313" key="9">
    <source>
        <dbReference type="EMBL" id="SOH05548.1"/>
    </source>
</evidence>
<dbReference type="NCBIfam" id="NF001099">
    <property type="entry name" value="PRK00132.1"/>
    <property type="match status" value="1"/>
</dbReference>
<dbReference type="GO" id="GO:0006412">
    <property type="term" value="P:translation"/>
    <property type="evidence" value="ECO:0007669"/>
    <property type="project" value="UniProtKB-UniRule"/>
</dbReference>
<dbReference type="InterPro" id="IPR000754">
    <property type="entry name" value="Ribosomal_uS9"/>
</dbReference>
<protein>
    <recommendedName>
        <fullName evidence="4 5">Small ribosomal subunit protein uS9</fullName>
    </recommendedName>
</protein>
<feature type="compositionally biased region" description="Basic residues" evidence="6">
    <location>
        <begin position="112"/>
        <end position="131"/>
    </location>
</feature>
<reference evidence="7" key="1">
    <citation type="journal article" date="2006" name="Nature">
        <title>Deciphering the evolution and metabolism of an anammox bacterium from a community genome.</title>
        <authorList>
            <person name="Strous M."/>
            <person name="Pelletier E."/>
            <person name="Mangenot S."/>
            <person name="Rattei T."/>
            <person name="Lehner A."/>
            <person name="Taylor M.W."/>
            <person name="Horn M."/>
            <person name="Daims H."/>
            <person name="Bartol-Mavel D."/>
            <person name="Wincker P."/>
            <person name="Barbe V."/>
            <person name="Fonknechten N."/>
            <person name="Vallenet D."/>
            <person name="Segurens B."/>
            <person name="Schenowitz-Truong C."/>
            <person name="Medigue C."/>
            <person name="Collingro A."/>
            <person name="Snel B."/>
            <person name="Dutilh B.E."/>
            <person name="OpDenCamp H.J.M."/>
            <person name="vanDerDrift C."/>
            <person name="Cirpus I."/>
            <person name="vanDePas-Schoonen K.T."/>
            <person name="Harhangi H.R."/>
            <person name="vanNiftrik L."/>
            <person name="Schmid M."/>
            <person name="Keltjens J."/>
            <person name="vanDeVossenberg J."/>
            <person name="Kartal B."/>
            <person name="Meier H."/>
            <person name="Frishman D."/>
            <person name="Huynen M.A."/>
            <person name="Mewes H."/>
            <person name="Weissenbach J."/>
            <person name="Jetten M.S.M."/>
            <person name="Wagner M."/>
            <person name="LePaslier D."/>
        </authorList>
    </citation>
    <scope>NUCLEOTIDE SEQUENCE</scope>
</reference>
<dbReference type="EMBL" id="CT030148">
    <property type="protein sequence ID" value="CAJ70821.1"/>
    <property type="molecule type" value="Genomic_DNA"/>
</dbReference>
<reference evidence="10" key="3">
    <citation type="submission" date="2017-10" db="EMBL/GenBank/DDBJ databases">
        <authorList>
            <person name="Frank J."/>
        </authorList>
    </citation>
    <scope>NUCLEOTIDE SEQUENCE [LARGE SCALE GENOMIC DNA]</scope>
</reference>
<reference evidence="9" key="4">
    <citation type="submission" date="2017-10" db="EMBL/GenBank/DDBJ databases">
        <authorList>
            <person name="Banno H."/>
            <person name="Chua N.-H."/>
        </authorList>
    </citation>
    <scope>NUCLEOTIDE SEQUENCE [LARGE SCALE GENOMIC DNA]</scope>
    <source>
        <strain evidence="9">Kuenenia_mbr1_ru-nijmegen</strain>
    </source>
</reference>
<dbReference type="SUPFAM" id="SSF54211">
    <property type="entry name" value="Ribosomal protein S5 domain 2-like"/>
    <property type="match status" value="1"/>
</dbReference>
<dbReference type="Pfam" id="PF00380">
    <property type="entry name" value="Ribosomal_S9"/>
    <property type="match status" value="1"/>
</dbReference>
<name>Q1Q7L7_KUEST</name>
<dbReference type="Proteomes" id="UP000221734">
    <property type="component" value="Chromosome Kuenenia_stuttgartiensis_MBR1"/>
</dbReference>
<evidence type="ECO:0000313" key="11">
    <source>
        <dbReference type="Proteomes" id="UP000501926"/>
    </source>
</evidence>
<dbReference type="OrthoDB" id="9803965at2"/>
<dbReference type="EMBL" id="CP049055">
    <property type="protein sequence ID" value="QII13429.1"/>
    <property type="molecule type" value="Genomic_DNA"/>
</dbReference>
<dbReference type="PANTHER" id="PTHR21569">
    <property type="entry name" value="RIBOSOMAL PROTEIN S9"/>
    <property type="match status" value="1"/>
</dbReference>
<evidence type="ECO:0000256" key="2">
    <source>
        <dbReference type="ARBA" id="ARBA00022980"/>
    </source>
</evidence>
<keyword evidence="2 5" id="KW-0689">Ribosomal protein</keyword>
<dbReference type="PANTHER" id="PTHR21569:SF1">
    <property type="entry name" value="SMALL RIBOSOMAL SUBUNIT PROTEIN US9M"/>
    <property type="match status" value="1"/>
</dbReference>
<keyword evidence="3 5" id="KW-0687">Ribonucleoprotein</keyword>
<evidence type="ECO:0000313" key="10">
    <source>
        <dbReference type="Proteomes" id="UP000221734"/>
    </source>
</evidence>
<sequence>MVTEQYVWGTGRRKTSVASVRIKKGTGKVTVNKRDINEYFPVDRHKGVVLNPFKATKTLGGYDVLVNVRGGGISGQAGAVCMGIARAMTKIDSALADDLRENGLLTRDSRMKERKKYGRKGARKSFQWTKR</sequence>
<dbReference type="InterPro" id="IPR020568">
    <property type="entry name" value="Ribosomal_Su5_D2-typ_SF"/>
</dbReference>
<dbReference type="HAMAP" id="MF_00532_B">
    <property type="entry name" value="Ribosomal_uS9_B"/>
    <property type="match status" value="1"/>
</dbReference>
<dbReference type="InterPro" id="IPR014721">
    <property type="entry name" value="Ribsml_uS5_D2-typ_fold_subgr"/>
</dbReference>
<dbReference type="AlphaFoldDB" id="Q1Q7L7"/>
<keyword evidence="10" id="KW-1185">Reference proteome</keyword>
<dbReference type="RefSeq" id="WP_099326117.1">
    <property type="nucleotide sequence ID" value="NZ_CP049055.1"/>
</dbReference>
<dbReference type="GO" id="GO:0003723">
    <property type="term" value="F:RNA binding"/>
    <property type="evidence" value="ECO:0007669"/>
    <property type="project" value="TreeGrafter"/>
</dbReference>
<accession>Q1Q7L7</accession>
<dbReference type="EMBL" id="LT934425">
    <property type="protein sequence ID" value="SOH05548.1"/>
    <property type="molecule type" value="Genomic_DNA"/>
</dbReference>
<evidence type="ECO:0000256" key="5">
    <source>
        <dbReference type="HAMAP-Rule" id="MF_00532"/>
    </source>
</evidence>
<organism evidence="7">
    <name type="scientific">Kuenenia stuttgartiensis</name>
    <dbReference type="NCBI Taxonomy" id="174633"/>
    <lineage>
        <taxon>Bacteria</taxon>
        <taxon>Pseudomonadati</taxon>
        <taxon>Planctomycetota</taxon>
        <taxon>Candidatus Brocadiia</taxon>
        <taxon>Candidatus Brocadiales</taxon>
        <taxon>Candidatus Brocadiaceae</taxon>
        <taxon>Candidatus Kuenenia</taxon>
    </lineage>
</organism>
<dbReference type="GO" id="GO:0003735">
    <property type="term" value="F:structural constituent of ribosome"/>
    <property type="evidence" value="ECO:0007669"/>
    <property type="project" value="InterPro"/>
</dbReference>
<reference evidence="7" key="2">
    <citation type="submission" date="2006-01" db="EMBL/GenBank/DDBJ databases">
        <authorList>
            <person name="Genoscope"/>
        </authorList>
    </citation>
    <scope>NUCLEOTIDE SEQUENCE</scope>
</reference>
<evidence type="ECO:0000256" key="1">
    <source>
        <dbReference type="ARBA" id="ARBA00005251"/>
    </source>
</evidence>
<dbReference type="Gene3D" id="3.30.230.10">
    <property type="match status" value="1"/>
</dbReference>
<dbReference type="InterPro" id="IPR023035">
    <property type="entry name" value="Ribosomal_uS9_bac/plastid"/>
</dbReference>
<comment type="similarity">
    <text evidence="1 5">Belongs to the universal ribosomal protein uS9 family.</text>
</comment>
<dbReference type="GO" id="GO:0022627">
    <property type="term" value="C:cytosolic small ribosomal subunit"/>
    <property type="evidence" value="ECO:0007669"/>
    <property type="project" value="TreeGrafter"/>
</dbReference>
<reference evidence="8 11" key="5">
    <citation type="submission" date="2020-02" db="EMBL/GenBank/DDBJ databases">
        <title>Newly sequenced genome of strain CSTR1 showed variability in Candidatus Kuenenia stuttgartiensis genomes.</title>
        <authorList>
            <person name="Ding C."/>
            <person name="Adrian L."/>
        </authorList>
    </citation>
    <scope>NUCLEOTIDE SEQUENCE [LARGE SCALE GENOMIC DNA]</scope>
    <source>
        <strain evidence="8 11">CSTR1</strain>
    </source>
</reference>
<feature type="region of interest" description="Disordered" evidence="6">
    <location>
        <begin position="110"/>
        <end position="131"/>
    </location>
</feature>
<dbReference type="FunFam" id="3.30.230.10:FF:000001">
    <property type="entry name" value="30S ribosomal protein S9"/>
    <property type="match status" value="1"/>
</dbReference>
<dbReference type="Proteomes" id="UP000501926">
    <property type="component" value="Chromosome"/>
</dbReference>
<dbReference type="KEGG" id="kst:KSMBR1_3070"/>
<proteinExistence type="inferred from homology"/>
<gene>
    <name evidence="5 7" type="primary">rpsI</name>
    <name evidence="8" type="ORF">KsCSTR_40500</name>
    <name evidence="9" type="ORF">KSMBR1_3070</name>
    <name evidence="7" type="ORF">kusta0076</name>
</gene>
<evidence type="ECO:0000256" key="6">
    <source>
        <dbReference type="SAM" id="MobiDB-lite"/>
    </source>
</evidence>
<evidence type="ECO:0000313" key="7">
    <source>
        <dbReference type="EMBL" id="CAJ70821.1"/>
    </source>
</evidence>